<dbReference type="SMART" id="SM00174">
    <property type="entry name" value="RHO"/>
    <property type="match status" value="1"/>
</dbReference>
<dbReference type="InterPro" id="IPR027417">
    <property type="entry name" value="P-loop_NTPase"/>
</dbReference>
<dbReference type="SMART" id="SM00176">
    <property type="entry name" value="RAN"/>
    <property type="match status" value="1"/>
</dbReference>
<evidence type="ECO:0000256" key="2">
    <source>
        <dbReference type="ARBA" id="ARBA00011984"/>
    </source>
</evidence>
<dbReference type="InterPro" id="IPR050227">
    <property type="entry name" value="Rab"/>
</dbReference>
<dbReference type="Pfam" id="PF00071">
    <property type="entry name" value="Ras"/>
    <property type="match status" value="1"/>
</dbReference>
<keyword evidence="4" id="KW-0547">Nucleotide-binding</keyword>
<reference evidence="12" key="3">
    <citation type="submission" date="2020-05" db="UniProtKB">
        <authorList>
            <consortium name="EnsemblMetazoa"/>
        </authorList>
    </citation>
    <scope>IDENTIFICATION</scope>
    <source>
        <strain evidence="12">Jacobina</strain>
    </source>
</reference>
<evidence type="ECO:0000313" key="13">
    <source>
        <dbReference type="Proteomes" id="UP000092461"/>
    </source>
</evidence>
<dbReference type="CDD" id="cd01863">
    <property type="entry name" value="Rab18"/>
    <property type="match status" value="1"/>
</dbReference>
<dbReference type="CTD" id="22931"/>
<accession>A0A1B0C9J0</accession>
<dbReference type="Gene3D" id="3.40.50.300">
    <property type="entry name" value="P-loop containing nucleotide triphosphate hydrolases"/>
    <property type="match status" value="1"/>
</dbReference>
<sequence>MGDDILATFKILIIGESGVGKSSLLLRFVEDNFDADQSITIGVDFKTKIVNIDGVNVKLAIWDTAGQERFRTLTPSYYRDAQGAILVYDVTKKNTFQKLELWLNELEIYGTRPNMAKMVVGNKIDQPNRDLSRDDGFKFAKKHRTLFVETSAKTSEGVRSAFEEVVRKIMETDGLWERNPASDTVNLSSDDRSQSFCTSYCSLL</sequence>
<dbReference type="KEGG" id="lll:129796922"/>
<comment type="similarity">
    <text evidence="1">Belongs to the small GTPase superfamily. Rab family.</text>
</comment>
<dbReference type="SMART" id="SM00175">
    <property type="entry name" value="RAB"/>
    <property type="match status" value="1"/>
</dbReference>
<keyword evidence="7" id="KW-0342">GTP-binding</keyword>
<dbReference type="VEuPathDB" id="VectorBase:LLOJ000612"/>
<keyword evidence="3" id="KW-0813">Transport</keyword>
<evidence type="ECO:0000313" key="12">
    <source>
        <dbReference type="EnsemblMetazoa" id="LLOJ000612-PA"/>
    </source>
</evidence>
<protein>
    <recommendedName>
        <fullName evidence="2">small monomeric GTPase</fullName>
        <ecNumber evidence="2">3.6.5.2</ecNumber>
    </recommendedName>
</protein>
<dbReference type="VEuPathDB" id="VectorBase:LLONM1_010152"/>
<dbReference type="EMBL" id="GITU01007646">
    <property type="protein sequence ID" value="MBC1176349.1"/>
    <property type="molecule type" value="Transcribed_RNA"/>
</dbReference>
<dbReference type="OrthoDB" id="9989112at2759"/>
<dbReference type="Proteomes" id="UP000092461">
    <property type="component" value="Unassembled WGS sequence"/>
</dbReference>
<dbReference type="PROSITE" id="PS51419">
    <property type="entry name" value="RAB"/>
    <property type="match status" value="1"/>
</dbReference>
<dbReference type="PROSITE" id="PS00675">
    <property type="entry name" value="SIGMA54_INTERACT_1"/>
    <property type="match status" value="1"/>
</dbReference>
<reference evidence="11" key="2">
    <citation type="journal article" date="2020" name="BMC">
        <title>Leishmania infection induces a limited differential gene expression in the sand fly midgut.</title>
        <authorList>
            <person name="Coutinho-Abreu I.V."/>
            <person name="Serafim T.D."/>
            <person name="Meneses C."/>
            <person name="Kamhawi S."/>
            <person name="Oliveira F."/>
            <person name="Valenzuela J.G."/>
        </authorList>
    </citation>
    <scope>NUCLEOTIDE SEQUENCE</scope>
    <source>
        <strain evidence="11">Jacobina</strain>
        <tissue evidence="11">Midgut</tissue>
    </source>
</reference>
<comment type="catalytic activity">
    <reaction evidence="10">
        <text>GTP + H2O = GDP + phosphate + H(+)</text>
        <dbReference type="Rhea" id="RHEA:19669"/>
        <dbReference type="ChEBI" id="CHEBI:15377"/>
        <dbReference type="ChEBI" id="CHEBI:15378"/>
        <dbReference type="ChEBI" id="CHEBI:37565"/>
        <dbReference type="ChEBI" id="CHEBI:43474"/>
        <dbReference type="ChEBI" id="CHEBI:58189"/>
        <dbReference type="EC" id="3.6.5.2"/>
    </reaction>
    <physiologicalReaction direction="left-to-right" evidence="10">
        <dbReference type="Rhea" id="RHEA:19670"/>
    </physiologicalReaction>
</comment>
<dbReference type="AlphaFoldDB" id="A0A1B0C9J0"/>
<dbReference type="GO" id="GO:0015031">
    <property type="term" value="P:protein transport"/>
    <property type="evidence" value="ECO:0007669"/>
    <property type="project" value="UniProtKB-KW"/>
</dbReference>
<evidence type="ECO:0000256" key="1">
    <source>
        <dbReference type="ARBA" id="ARBA00006270"/>
    </source>
</evidence>
<reference evidence="13" key="1">
    <citation type="submission" date="2012-05" db="EMBL/GenBank/DDBJ databases">
        <title>Whole Genome Assembly of Lutzomyia longipalpis.</title>
        <authorList>
            <person name="Richards S."/>
            <person name="Qu C."/>
            <person name="Dillon R."/>
            <person name="Worley K."/>
            <person name="Scherer S."/>
            <person name="Batterton M."/>
            <person name="Taylor A."/>
            <person name="Hawes A."/>
            <person name="Hernandez B."/>
            <person name="Kovar C."/>
            <person name="Mandapat C."/>
            <person name="Pham C."/>
            <person name="Qu C."/>
            <person name="Jing C."/>
            <person name="Bess C."/>
            <person name="Bandaranaike D."/>
            <person name="Ngo D."/>
            <person name="Ongeri F."/>
            <person name="Arias F."/>
            <person name="Lara F."/>
            <person name="Weissenberger G."/>
            <person name="Kamau G."/>
            <person name="Han H."/>
            <person name="Shen H."/>
            <person name="Dinh H."/>
            <person name="Khalil I."/>
            <person name="Jones J."/>
            <person name="Shafer J."/>
            <person name="Jayaseelan J."/>
            <person name="Quiroz J."/>
            <person name="Blankenburg K."/>
            <person name="Nguyen L."/>
            <person name="Jackson L."/>
            <person name="Francisco L."/>
            <person name="Tang L.-Y."/>
            <person name="Pu L.-L."/>
            <person name="Perales L."/>
            <person name="Lorensuhewa L."/>
            <person name="Munidasa M."/>
            <person name="Coyle M."/>
            <person name="Taylor M."/>
            <person name="Puazo M."/>
            <person name="Firestine M."/>
            <person name="Scheel M."/>
            <person name="Javaid M."/>
            <person name="Wang M."/>
            <person name="Li M."/>
            <person name="Tabassum N."/>
            <person name="Saada N."/>
            <person name="Osuji N."/>
            <person name="Aqrawi P."/>
            <person name="Fu Q."/>
            <person name="Thornton R."/>
            <person name="Raj R."/>
            <person name="Goodspeed R."/>
            <person name="Mata R."/>
            <person name="Najjar R."/>
            <person name="Gubbala S."/>
            <person name="Lee S."/>
            <person name="Denson S."/>
            <person name="Patil S."/>
            <person name="Macmil S."/>
            <person name="Qi S."/>
            <person name="Matskevitch T."/>
            <person name="Palculict T."/>
            <person name="Mathew T."/>
            <person name="Vee V."/>
            <person name="Velamala V."/>
            <person name="Korchina V."/>
            <person name="Cai W."/>
            <person name="Liu W."/>
            <person name="Dai W."/>
            <person name="Zou X."/>
            <person name="Zhu Y."/>
            <person name="Zhang Y."/>
            <person name="Wu Y.-Q."/>
            <person name="Xin Y."/>
            <person name="Nazarath L."/>
            <person name="Kovar C."/>
            <person name="Han Y."/>
            <person name="Muzny D."/>
            <person name="Gibbs R."/>
        </authorList>
    </citation>
    <scope>NUCLEOTIDE SEQUENCE [LARGE SCALE GENOMIC DNA]</scope>
    <source>
        <strain evidence="13">Jacobina</strain>
    </source>
</reference>
<keyword evidence="8" id="KW-0449">Lipoprotein</keyword>
<evidence type="ECO:0000256" key="7">
    <source>
        <dbReference type="ARBA" id="ARBA00023134"/>
    </source>
</evidence>
<dbReference type="NCBIfam" id="TIGR00231">
    <property type="entry name" value="small_GTP"/>
    <property type="match status" value="1"/>
</dbReference>
<proteinExistence type="inferred from homology"/>
<evidence type="ECO:0000256" key="5">
    <source>
        <dbReference type="ARBA" id="ARBA00022801"/>
    </source>
</evidence>
<dbReference type="PROSITE" id="PS51421">
    <property type="entry name" value="RAS"/>
    <property type="match status" value="1"/>
</dbReference>
<dbReference type="EC" id="3.6.5.2" evidence="2"/>
<dbReference type="SUPFAM" id="SSF52540">
    <property type="entry name" value="P-loop containing nucleoside triphosphate hydrolases"/>
    <property type="match status" value="1"/>
</dbReference>
<dbReference type="GeneID" id="129796922"/>
<dbReference type="EMBL" id="AJWK01002416">
    <property type="status" value="NOT_ANNOTATED_CDS"/>
    <property type="molecule type" value="Genomic_DNA"/>
</dbReference>
<evidence type="ECO:0000256" key="10">
    <source>
        <dbReference type="ARBA" id="ARBA00047660"/>
    </source>
</evidence>
<keyword evidence="5" id="KW-0378">Hydrolase</keyword>
<keyword evidence="6" id="KW-0653">Protein transport</keyword>
<evidence type="ECO:0000256" key="4">
    <source>
        <dbReference type="ARBA" id="ARBA00022741"/>
    </source>
</evidence>
<keyword evidence="9" id="KW-0636">Prenylation</keyword>
<dbReference type="EnsemblMetazoa" id="LLOJ000612-RA">
    <property type="protein sequence ID" value="LLOJ000612-PA"/>
    <property type="gene ID" value="LLOJ000612"/>
</dbReference>
<dbReference type="InterPro" id="IPR005225">
    <property type="entry name" value="Small_GTP-bd"/>
</dbReference>
<dbReference type="RefSeq" id="XP_055695035.1">
    <property type="nucleotide sequence ID" value="XM_055839060.1"/>
</dbReference>
<dbReference type="PANTHER" id="PTHR47977">
    <property type="entry name" value="RAS-RELATED PROTEIN RAB"/>
    <property type="match status" value="1"/>
</dbReference>
<organism evidence="12 13">
    <name type="scientific">Lutzomyia longipalpis</name>
    <name type="common">Sand fly</name>
    <dbReference type="NCBI Taxonomy" id="7200"/>
    <lineage>
        <taxon>Eukaryota</taxon>
        <taxon>Metazoa</taxon>
        <taxon>Ecdysozoa</taxon>
        <taxon>Arthropoda</taxon>
        <taxon>Hexapoda</taxon>
        <taxon>Insecta</taxon>
        <taxon>Pterygota</taxon>
        <taxon>Neoptera</taxon>
        <taxon>Endopterygota</taxon>
        <taxon>Diptera</taxon>
        <taxon>Nematocera</taxon>
        <taxon>Psychodoidea</taxon>
        <taxon>Psychodidae</taxon>
        <taxon>Lutzomyia</taxon>
        <taxon>Lutzomyia</taxon>
    </lineage>
</organism>
<dbReference type="GO" id="GO:0005525">
    <property type="term" value="F:GTP binding"/>
    <property type="evidence" value="ECO:0007669"/>
    <property type="project" value="UniProtKB-KW"/>
</dbReference>
<evidence type="ECO:0000256" key="3">
    <source>
        <dbReference type="ARBA" id="ARBA00022448"/>
    </source>
</evidence>
<evidence type="ECO:0000313" key="11">
    <source>
        <dbReference type="EMBL" id="MBC1176349.1"/>
    </source>
</evidence>
<dbReference type="SMART" id="SM00173">
    <property type="entry name" value="RAS"/>
    <property type="match status" value="1"/>
</dbReference>
<dbReference type="InterPro" id="IPR025662">
    <property type="entry name" value="Sigma_54_int_dom_ATP-bd_1"/>
</dbReference>
<name>A0A1B0C9J0_LUTLO</name>
<dbReference type="GO" id="GO:0003925">
    <property type="term" value="F:G protein activity"/>
    <property type="evidence" value="ECO:0007669"/>
    <property type="project" value="UniProtKB-EC"/>
</dbReference>
<dbReference type="FunFam" id="3.40.50.300:FF:000430">
    <property type="entry name" value="Probable Ras-related protein Rab-18"/>
    <property type="match status" value="1"/>
</dbReference>
<dbReference type="PRINTS" id="PR00449">
    <property type="entry name" value="RASTRNSFRMNG"/>
</dbReference>
<evidence type="ECO:0000256" key="9">
    <source>
        <dbReference type="ARBA" id="ARBA00023289"/>
    </source>
</evidence>
<dbReference type="InterPro" id="IPR001806">
    <property type="entry name" value="Small_GTPase"/>
</dbReference>
<evidence type="ECO:0000256" key="8">
    <source>
        <dbReference type="ARBA" id="ARBA00023288"/>
    </source>
</evidence>
<evidence type="ECO:0000256" key="6">
    <source>
        <dbReference type="ARBA" id="ARBA00022927"/>
    </source>
</evidence>
<keyword evidence="13" id="KW-1185">Reference proteome</keyword>